<organism evidence="9 10">
    <name type="scientific">Symbiodinium necroappetens</name>
    <dbReference type="NCBI Taxonomy" id="1628268"/>
    <lineage>
        <taxon>Eukaryota</taxon>
        <taxon>Sar</taxon>
        <taxon>Alveolata</taxon>
        <taxon>Dinophyceae</taxon>
        <taxon>Suessiales</taxon>
        <taxon>Symbiodiniaceae</taxon>
        <taxon>Symbiodinium</taxon>
    </lineage>
</organism>
<evidence type="ECO:0000259" key="7">
    <source>
        <dbReference type="PROSITE" id="PS50089"/>
    </source>
</evidence>
<feature type="non-terminal residue" evidence="9">
    <location>
        <position position="1"/>
    </location>
</feature>
<evidence type="ECO:0000313" key="10">
    <source>
        <dbReference type="Proteomes" id="UP000601435"/>
    </source>
</evidence>
<dbReference type="Gene3D" id="3.30.40.10">
    <property type="entry name" value="Zinc/RING finger domain, C3HC4 (zinc finger)"/>
    <property type="match status" value="1"/>
</dbReference>
<dbReference type="PANTHER" id="PTHR45798:SF97">
    <property type="entry name" value="ALCOHOL-SENSITIVE RING FINGER PROTEIN 1"/>
    <property type="match status" value="1"/>
</dbReference>
<dbReference type="InterPro" id="IPR002048">
    <property type="entry name" value="EF_hand_dom"/>
</dbReference>
<feature type="compositionally biased region" description="Low complexity" evidence="5">
    <location>
        <begin position="335"/>
        <end position="347"/>
    </location>
</feature>
<evidence type="ECO:0000256" key="1">
    <source>
        <dbReference type="ARBA" id="ARBA00022723"/>
    </source>
</evidence>
<dbReference type="InterPro" id="IPR011992">
    <property type="entry name" value="EF-hand-dom_pair"/>
</dbReference>
<dbReference type="Pfam" id="PF13639">
    <property type="entry name" value="zf-RING_2"/>
    <property type="match status" value="1"/>
</dbReference>
<gene>
    <name evidence="9" type="ORF">SNEC2469_LOCUS31007</name>
</gene>
<accession>A0A813BRN9</accession>
<keyword evidence="3" id="KW-0862">Zinc</keyword>
<evidence type="ECO:0000256" key="5">
    <source>
        <dbReference type="SAM" id="MobiDB-lite"/>
    </source>
</evidence>
<keyword evidence="6" id="KW-0812">Transmembrane</keyword>
<feature type="domain" description="EF-hand" evidence="8">
    <location>
        <begin position="76"/>
        <end position="107"/>
    </location>
</feature>
<evidence type="ECO:0000256" key="3">
    <source>
        <dbReference type="ARBA" id="ARBA00022833"/>
    </source>
</evidence>
<dbReference type="EMBL" id="CAJNJA010073808">
    <property type="protein sequence ID" value="CAE7910833.1"/>
    <property type="molecule type" value="Genomic_DNA"/>
</dbReference>
<evidence type="ECO:0000256" key="4">
    <source>
        <dbReference type="PROSITE-ProRule" id="PRU00175"/>
    </source>
</evidence>
<comment type="caution">
    <text evidence="9">The sequence shown here is derived from an EMBL/GenBank/DDBJ whole genome shotgun (WGS) entry which is preliminary data.</text>
</comment>
<dbReference type="PROSITE" id="PS50089">
    <property type="entry name" value="ZF_RING_2"/>
    <property type="match status" value="1"/>
</dbReference>
<keyword evidence="6" id="KW-0472">Membrane</keyword>
<dbReference type="SMART" id="SM00184">
    <property type="entry name" value="RING"/>
    <property type="match status" value="1"/>
</dbReference>
<protein>
    <recommendedName>
        <fullName evidence="11">RING-type domain-containing protein</fullName>
    </recommendedName>
</protein>
<proteinExistence type="predicted"/>
<dbReference type="Proteomes" id="UP000601435">
    <property type="component" value="Unassembled WGS sequence"/>
</dbReference>
<keyword evidence="2 4" id="KW-0863">Zinc-finger</keyword>
<dbReference type="InterPro" id="IPR001841">
    <property type="entry name" value="Znf_RING"/>
</dbReference>
<keyword evidence="6" id="KW-1133">Transmembrane helix</keyword>
<keyword evidence="1" id="KW-0479">Metal-binding</keyword>
<dbReference type="InterPro" id="IPR052788">
    <property type="entry name" value="RING-type_E3_ligase_ATL"/>
</dbReference>
<name>A0A813BRN9_9DINO</name>
<sequence>LRAWRLDLDVKQTGTVSFPDFANACRRLGLQGQCRMIWTSLRPLDDKALEFADLAPNEAAHVEAFAEMIWEASGYDLDKAWRLFDYDQKNKLTKADFVQSARHLGFQGSADLLFKGLDATGLGWVWRDDFDYIPKVSQVARQRLHGAEGPLAGLVRFAQREMGGAEELISKLGLGGAQSEVTVCDLAARLTALGYDGDAQRVAVHAAKCDSGSGTNVSSEKLYRILSAQKKEKPRASDRADEPASISPNVYMRKRSTGTGVSAKLLAKKKPKTPVSQHPPWNSSMQDLIGDSNKLHPNLRKYFSDFDPENIRKKQAASQAMKEAAKTSSKFSPPARASTTSRSTAARQAKPNWITSLPAESENTPRACRRYFQSGEHKPVRDEVHDLLRMRANHTPGLQDGGLTRAQCPVRFYRRSAAFSLFFRWSCVVYQRCPGRCVERSLFLAEGVRIGWVSPAPQRPVEANWSREFHPAHLLDFHASGVLPQPFDRRLRIQSATAGAAVCAPRRDWEYQAVPEICVLAFHAFLPSQAAFKEAAASEPGWDGFGRGASSNETRRGFPGVLEYPTTPLFLTMSADKPKAPGTQPRIGIDIGGVLTRQGDRTYMGPLDEWDTTWEADGALDAVGKIAQVFGPSNTFLVSKVSPGKSMHRRMEQWLHETMDFCEVTGVPKDNIVFVSAVSGTQGKGVVCERLGISHFVDDKIEVLKSVFEDEANSIFSLARIVNQLKHESLKSLPHRQQTLFRDAGMEADTDDPGTQLQLPIQKAGRPWFISVRLSFSEDHNQSSSASALEILLEEAACQKLVEKGILWTRADEAALVGLVLQDEPESFQVVLRPITGCKLGLAVMEFGRKLLVAAVHSKGVVSTWNATYPDLSIEERDLLVQVNHATEYFGMVQQLRFSQVLLLKLQRQVTTHPRARKMGAAGGYWRKFIRSGPHSPSTWKSAAKCVVEHFVHQEHLFLGFYGYWILTNRTWADCPVAGQTPILSLTVKQHIEQAGHTWYIVSCELVLFNAGERDLWSHSCGALYVGTLASYSRLCLIHLISIIFYAFVTSAWFKDVLKWEAPRRLAQLRTDLHDRVKFGMEPKEYKALFEEAPFAHAGGPSGTTLRLSNWMSALAACINKLSELGQTAWQPFESESEGVCQDVRPGRFWAWATTCARWILSGALLAVAVALCTQSATLRIVILAIGLILCLVGFFWRASASLVSWTRRTQGMRADALDPGAGTSLQRSDVLTERIQQLNTRTRICTREEWEEAYLPDILGANWSSRVSLECSICLGQIAPTARVRGLGCGHMFHLKCLADWFLRDSTLELRCPLCRMRHSTRGIAWF</sequence>
<reference evidence="9" key="1">
    <citation type="submission" date="2021-02" db="EMBL/GenBank/DDBJ databases">
        <authorList>
            <person name="Dougan E. K."/>
            <person name="Rhodes N."/>
            <person name="Thang M."/>
            <person name="Chan C."/>
        </authorList>
    </citation>
    <scope>NUCLEOTIDE SEQUENCE</scope>
</reference>
<dbReference type="PANTHER" id="PTHR45798">
    <property type="entry name" value="RING-H2 FINGER PROTEIN ATL61-RELATED-RELATED"/>
    <property type="match status" value="1"/>
</dbReference>
<evidence type="ECO:0000313" key="9">
    <source>
        <dbReference type="EMBL" id="CAE7910833.1"/>
    </source>
</evidence>
<evidence type="ECO:0000259" key="8">
    <source>
        <dbReference type="PROSITE" id="PS50222"/>
    </source>
</evidence>
<evidence type="ECO:0000256" key="6">
    <source>
        <dbReference type="SAM" id="Phobius"/>
    </source>
</evidence>
<dbReference type="OrthoDB" id="449384at2759"/>
<dbReference type="Gene3D" id="1.10.238.10">
    <property type="entry name" value="EF-hand"/>
    <property type="match status" value="1"/>
</dbReference>
<dbReference type="SUPFAM" id="SSF57850">
    <property type="entry name" value="RING/U-box"/>
    <property type="match status" value="1"/>
</dbReference>
<feature type="transmembrane region" description="Helical" evidence="6">
    <location>
        <begin position="1178"/>
        <end position="1199"/>
    </location>
</feature>
<evidence type="ECO:0008006" key="11">
    <source>
        <dbReference type="Google" id="ProtNLM"/>
    </source>
</evidence>
<dbReference type="PROSITE" id="PS50222">
    <property type="entry name" value="EF_HAND_2"/>
    <property type="match status" value="1"/>
</dbReference>
<keyword evidence="10" id="KW-1185">Reference proteome</keyword>
<feature type="transmembrane region" description="Helical" evidence="6">
    <location>
        <begin position="1149"/>
        <end position="1172"/>
    </location>
</feature>
<evidence type="ECO:0000256" key="2">
    <source>
        <dbReference type="ARBA" id="ARBA00022771"/>
    </source>
</evidence>
<dbReference type="GO" id="GO:0005509">
    <property type="term" value="F:calcium ion binding"/>
    <property type="evidence" value="ECO:0007669"/>
    <property type="project" value="InterPro"/>
</dbReference>
<dbReference type="SUPFAM" id="SSF47473">
    <property type="entry name" value="EF-hand"/>
    <property type="match status" value="1"/>
</dbReference>
<feature type="domain" description="RING-type" evidence="7">
    <location>
        <begin position="1272"/>
        <end position="1317"/>
    </location>
</feature>
<feature type="region of interest" description="Disordered" evidence="5">
    <location>
        <begin position="313"/>
        <end position="349"/>
    </location>
</feature>
<dbReference type="InterPro" id="IPR013083">
    <property type="entry name" value="Znf_RING/FYVE/PHD"/>
</dbReference>
<dbReference type="GO" id="GO:0008270">
    <property type="term" value="F:zinc ion binding"/>
    <property type="evidence" value="ECO:0007669"/>
    <property type="project" value="UniProtKB-KW"/>
</dbReference>